<comment type="caution">
    <text evidence="2">The sequence shown here is derived from an EMBL/GenBank/DDBJ whole genome shotgun (WGS) entry which is preliminary data.</text>
</comment>
<evidence type="ECO:0000256" key="1">
    <source>
        <dbReference type="HAMAP-Rule" id="MF_00697"/>
    </source>
</evidence>
<sequence>MTTALHGFGLGLRPQHYDALLAGEARVDWLEILSENYLVEGGRPLWMLDRMAERWPVALHGVSLNIGGSDPLDRDYLRALGRLARRVRPRIVSDHLCWTRHAGVQFHDLLPLPQNEDTVRHVARRVRQVQDALGLPLVLENVSSYLRFADDTLDEAQFLSAIATESGCGLLLDVNNVFVNAHNHGFDAVAFLDRLPRGAVRQIHLAGHSEDARGSGLLIDTHDAPVPDGVWSLYAEAVRRFGEVPAMIERDDHIPPLADLLAELDIARRLATETLAVPMERAA</sequence>
<dbReference type="RefSeq" id="WP_162336128.1">
    <property type="nucleotide sequence ID" value="NZ_JBHSRQ010000007.1"/>
</dbReference>
<dbReference type="NCBIfam" id="NF003818">
    <property type="entry name" value="PRK05409.1"/>
    <property type="match status" value="1"/>
</dbReference>
<protein>
    <recommendedName>
        <fullName evidence="1">UPF0276 protein CSC78_01440</fullName>
    </recommendedName>
</protein>
<dbReference type="InterPro" id="IPR036237">
    <property type="entry name" value="Xyl_isomerase-like_sf"/>
</dbReference>
<dbReference type="InterPro" id="IPR007801">
    <property type="entry name" value="MbnB/TglH/ChrH"/>
</dbReference>
<keyword evidence="3" id="KW-1185">Reference proteome</keyword>
<dbReference type="Pfam" id="PF05114">
    <property type="entry name" value="MbnB_TglH_ChrH"/>
    <property type="match status" value="1"/>
</dbReference>
<organism evidence="2 3">
    <name type="scientific">Pseudoxanthomonas japonensis</name>
    <dbReference type="NCBI Taxonomy" id="69284"/>
    <lineage>
        <taxon>Bacteria</taxon>
        <taxon>Pseudomonadati</taxon>
        <taxon>Pseudomonadota</taxon>
        <taxon>Gammaproteobacteria</taxon>
        <taxon>Lysobacterales</taxon>
        <taxon>Lysobacteraceae</taxon>
        <taxon>Pseudoxanthomonas</taxon>
    </lineage>
</organism>
<evidence type="ECO:0000313" key="3">
    <source>
        <dbReference type="Proteomes" id="UP000781710"/>
    </source>
</evidence>
<comment type="similarity">
    <text evidence="1">Belongs to the UPF0276 family.</text>
</comment>
<name>A0ABQ6ZME3_9GAMM</name>
<dbReference type="PANTHER" id="PTHR42194:SF1">
    <property type="entry name" value="UPF0276 PROTEIN HI_1600"/>
    <property type="match status" value="1"/>
</dbReference>
<dbReference type="HAMAP" id="MF_00697">
    <property type="entry name" value="UPF0276"/>
    <property type="match status" value="1"/>
</dbReference>
<gene>
    <name evidence="2" type="ORF">CSC78_01440</name>
</gene>
<evidence type="ECO:0000313" key="2">
    <source>
        <dbReference type="EMBL" id="KAF1727505.1"/>
    </source>
</evidence>
<proteinExistence type="inferred from homology"/>
<accession>A0ABQ6ZME3</accession>
<dbReference type="Proteomes" id="UP000781710">
    <property type="component" value="Unassembled WGS sequence"/>
</dbReference>
<dbReference type="SUPFAM" id="SSF51658">
    <property type="entry name" value="Xylose isomerase-like"/>
    <property type="match status" value="1"/>
</dbReference>
<reference evidence="2 3" key="1">
    <citation type="submission" date="2017-10" db="EMBL/GenBank/DDBJ databases">
        <title>Whole genome sequencing of members of genus Pseudoxanthomonas.</title>
        <authorList>
            <person name="Kumar S."/>
            <person name="Bansal K."/>
            <person name="Kaur A."/>
            <person name="Patil P."/>
            <person name="Sharma S."/>
            <person name="Patil P.B."/>
        </authorList>
    </citation>
    <scope>NUCLEOTIDE SEQUENCE [LARGE SCALE GENOMIC DNA]</scope>
    <source>
        <strain evidence="2 3">DSM 17109</strain>
    </source>
</reference>
<dbReference type="PANTHER" id="PTHR42194">
    <property type="entry name" value="UPF0276 PROTEIN HI_1600"/>
    <property type="match status" value="1"/>
</dbReference>
<dbReference type="EMBL" id="PDWW01000001">
    <property type="protein sequence ID" value="KAF1727505.1"/>
    <property type="molecule type" value="Genomic_DNA"/>
</dbReference>
<dbReference type="Gene3D" id="3.20.20.150">
    <property type="entry name" value="Divalent-metal-dependent TIM barrel enzymes"/>
    <property type="match status" value="1"/>
</dbReference>